<dbReference type="Proteomes" id="UP000701853">
    <property type="component" value="Chromosome 9"/>
</dbReference>
<name>A0A8J5YKE1_9ROSI</name>
<proteinExistence type="predicted"/>
<dbReference type="EMBL" id="JAHUZN010000009">
    <property type="protein sequence ID" value="KAG8483797.1"/>
    <property type="molecule type" value="Genomic_DNA"/>
</dbReference>
<comment type="caution">
    <text evidence="1">The sequence shown here is derived from an EMBL/GenBank/DDBJ whole genome shotgun (WGS) entry which is preliminary data.</text>
</comment>
<evidence type="ECO:0000313" key="2">
    <source>
        <dbReference type="Proteomes" id="UP000701853"/>
    </source>
</evidence>
<organism evidence="1 2">
    <name type="scientific">Gossypium anomalum</name>
    <dbReference type="NCBI Taxonomy" id="47600"/>
    <lineage>
        <taxon>Eukaryota</taxon>
        <taxon>Viridiplantae</taxon>
        <taxon>Streptophyta</taxon>
        <taxon>Embryophyta</taxon>
        <taxon>Tracheophyta</taxon>
        <taxon>Spermatophyta</taxon>
        <taxon>Magnoliopsida</taxon>
        <taxon>eudicotyledons</taxon>
        <taxon>Gunneridae</taxon>
        <taxon>Pentapetalae</taxon>
        <taxon>rosids</taxon>
        <taxon>malvids</taxon>
        <taxon>Malvales</taxon>
        <taxon>Malvaceae</taxon>
        <taxon>Malvoideae</taxon>
        <taxon>Gossypium</taxon>
    </lineage>
</organism>
<dbReference type="OrthoDB" id="996567at2759"/>
<reference evidence="1 2" key="1">
    <citation type="journal article" date="2021" name="bioRxiv">
        <title>The Gossypium anomalum genome as a resource for cotton improvement and evolutionary analysis of hybrid incompatibility.</title>
        <authorList>
            <person name="Grover C.E."/>
            <person name="Yuan D."/>
            <person name="Arick M.A."/>
            <person name="Miller E.R."/>
            <person name="Hu G."/>
            <person name="Peterson D.G."/>
            <person name="Wendel J.F."/>
            <person name="Udall J.A."/>
        </authorList>
    </citation>
    <scope>NUCLEOTIDE SEQUENCE [LARGE SCALE GENOMIC DNA]</scope>
    <source>
        <strain evidence="1">JFW-Udall</strain>
        <tissue evidence="1">Leaf</tissue>
    </source>
</reference>
<gene>
    <name evidence="1" type="ORF">CXB51_023545</name>
</gene>
<protein>
    <submittedName>
        <fullName evidence="1">Uncharacterized protein</fullName>
    </submittedName>
</protein>
<evidence type="ECO:0000313" key="1">
    <source>
        <dbReference type="EMBL" id="KAG8483797.1"/>
    </source>
</evidence>
<dbReference type="AlphaFoldDB" id="A0A8J5YKE1"/>
<keyword evidence="2" id="KW-1185">Reference proteome</keyword>
<sequence>METEFAGLSLDEEEEEVLQLQADSGLRREEENLCLVGCFLTASIIHFPAMNNTMANIWHPVRGIQIQDLGEKRRAQAMNSVWLREEGKVFGGGYGGRQNQELTVGGVNKEANSMDHDLEDNVLLGEKGKKRARGELEENNTITNRSRRISEINNLTSAAAKRHADRTQ</sequence>
<accession>A0A8J5YKE1</accession>